<dbReference type="AlphaFoldDB" id="A0A3S8R9J8"/>
<dbReference type="Proteomes" id="UP000274593">
    <property type="component" value="Chromosome"/>
</dbReference>
<sequence length="183" mass="21619">MLEMKRIKNTLKIIVVLMLFVSCQKETPQRVVEKTVLKANLLAANYGIGYFEQLKELQKNEYLKYYDNDGEEYAATYSQYLHRVTIPDLERSLRDIQKLEVNEDSKELISTSIALFEYCIDFYKKDYAEIAYMYDEGKTQQEINQLIKEFKAKSLEEFKEKNLELDEAAKKYAEKKGVNLKFV</sequence>
<proteinExistence type="predicted"/>
<reference evidence="1 2" key="1">
    <citation type="submission" date="2018-09" db="EMBL/GenBank/DDBJ databases">
        <title>Insights into the microbiota of Asian seabass (Lates calcarifer) with tenacibaculosis symptoms and description of sp. nov. Tenacibaculum singaporense.</title>
        <authorList>
            <person name="Miyake S."/>
            <person name="Soh M."/>
            <person name="Azman M.N."/>
            <person name="Ngoh S.Y."/>
            <person name="Orban L."/>
        </authorList>
    </citation>
    <scope>NUCLEOTIDE SEQUENCE [LARGE SCALE GENOMIC DNA]</scope>
    <source>
        <strain evidence="1 2">DSM 106434</strain>
    </source>
</reference>
<name>A0A3S8R9J8_9FLAO</name>
<evidence type="ECO:0000313" key="2">
    <source>
        <dbReference type="Proteomes" id="UP000274593"/>
    </source>
</evidence>
<dbReference type="KEGG" id="tsig:D6T69_13440"/>
<dbReference type="EMBL" id="CP032548">
    <property type="protein sequence ID" value="AZJ36471.1"/>
    <property type="molecule type" value="Genomic_DNA"/>
</dbReference>
<protein>
    <submittedName>
        <fullName evidence="1">Uncharacterized protein</fullName>
    </submittedName>
</protein>
<keyword evidence="2" id="KW-1185">Reference proteome</keyword>
<gene>
    <name evidence="1" type="ORF">D6T69_13440</name>
</gene>
<organism evidence="1 2">
    <name type="scientific">Tenacibaculum singaporense</name>
    <dbReference type="NCBI Taxonomy" id="2358479"/>
    <lineage>
        <taxon>Bacteria</taxon>
        <taxon>Pseudomonadati</taxon>
        <taxon>Bacteroidota</taxon>
        <taxon>Flavobacteriia</taxon>
        <taxon>Flavobacteriales</taxon>
        <taxon>Flavobacteriaceae</taxon>
        <taxon>Tenacibaculum</taxon>
    </lineage>
</organism>
<dbReference type="PROSITE" id="PS51257">
    <property type="entry name" value="PROKAR_LIPOPROTEIN"/>
    <property type="match status" value="1"/>
</dbReference>
<evidence type="ECO:0000313" key="1">
    <source>
        <dbReference type="EMBL" id="AZJ36471.1"/>
    </source>
</evidence>
<accession>A0A3S8R9J8</accession>